<comment type="subcellular location">
    <subcellularLocation>
        <location evidence="1">Membrane</location>
        <topology evidence="1">Multi-pass membrane protein</topology>
    </subcellularLocation>
</comment>
<dbReference type="InterPro" id="IPR051068">
    <property type="entry name" value="MFS_Domain-Containing_Protein"/>
</dbReference>
<evidence type="ECO:0000256" key="5">
    <source>
        <dbReference type="SAM" id="MobiDB-lite"/>
    </source>
</evidence>
<evidence type="ECO:0000256" key="2">
    <source>
        <dbReference type="ARBA" id="ARBA00022692"/>
    </source>
</evidence>
<feature type="transmembrane region" description="Helical" evidence="6">
    <location>
        <begin position="1596"/>
        <end position="1618"/>
    </location>
</feature>
<feature type="region of interest" description="Disordered" evidence="5">
    <location>
        <begin position="759"/>
        <end position="841"/>
    </location>
</feature>
<feature type="compositionally biased region" description="Polar residues" evidence="5">
    <location>
        <begin position="988"/>
        <end position="1001"/>
    </location>
</feature>
<feature type="transmembrane region" description="Helical" evidence="6">
    <location>
        <begin position="1561"/>
        <end position="1584"/>
    </location>
</feature>
<feature type="region of interest" description="Disordered" evidence="5">
    <location>
        <begin position="374"/>
        <end position="498"/>
    </location>
</feature>
<feature type="compositionally biased region" description="Basic residues" evidence="5">
    <location>
        <begin position="1060"/>
        <end position="1069"/>
    </location>
</feature>
<evidence type="ECO:0000256" key="1">
    <source>
        <dbReference type="ARBA" id="ARBA00004141"/>
    </source>
</evidence>
<feature type="region of interest" description="Disordered" evidence="5">
    <location>
        <begin position="1051"/>
        <end position="1128"/>
    </location>
</feature>
<evidence type="ECO:0000256" key="4">
    <source>
        <dbReference type="ARBA" id="ARBA00023136"/>
    </source>
</evidence>
<comment type="caution">
    <text evidence="8">The sequence shown here is derived from an EMBL/GenBank/DDBJ whole genome shotgun (WGS) entry which is preliminary data.</text>
</comment>
<feature type="compositionally biased region" description="Polar residues" evidence="5">
    <location>
        <begin position="926"/>
        <end position="944"/>
    </location>
</feature>
<feature type="compositionally biased region" description="Basic and acidic residues" evidence="5">
    <location>
        <begin position="759"/>
        <end position="775"/>
    </location>
</feature>
<dbReference type="Proteomes" id="UP001224775">
    <property type="component" value="Unassembled WGS sequence"/>
</dbReference>
<dbReference type="InterPro" id="IPR036259">
    <property type="entry name" value="MFS_trans_sf"/>
</dbReference>
<feature type="compositionally biased region" description="Polar residues" evidence="5">
    <location>
        <begin position="799"/>
        <end position="810"/>
    </location>
</feature>
<feature type="compositionally biased region" description="Acidic residues" evidence="5">
    <location>
        <begin position="479"/>
        <end position="492"/>
    </location>
</feature>
<dbReference type="SUPFAM" id="SSF103473">
    <property type="entry name" value="MFS general substrate transporter"/>
    <property type="match status" value="1"/>
</dbReference>
<dbReference type="InterPro" id="IPR004331">
    <property type="entry name" value="SPX_dom"/>
</dbReference>
<evidence type="ECO:0000256" key="6">
    <source>
        <dbReference type="SAM" id="Phobius"/>
    </source>
</evidence>
<feature type="compositionally biased region" description="Low complexity" evidence="5">
    <location>
        <begin position="1094"/>
        <end position="1103"/>
    </location>
</feature>
<keyword evidence="2 6" id="KW-0812">Transmembrane</keyword>
<evidence type="ECO:0000313" key="9">
    <source>
        <dbReference type="Proteomes" id="UP001224775"/>
    </source>
</evidence>
<evidence type="ECO:0000256" key="3">
    <source>
        <dbReference type="ARBA" id="ARBA00022989"/>
    </source>
</evidence>
<keyword evidence="9" id="KW-1185">Reference proteome</keyword>
<feature type="transmembrane region" description="Helical" evidence="6">
    <location>
        <begin position="1273"/>
        <end position="1295"/>
    </location>
</feature>
<reference evidence="8" key="1">
    <citation type="submission" date="2023-06" db="EMBL/GenBank/DDBJ databases">
        <title>Survivors Of The Sea: Transcriptome response of Skeletonema marinoi to long-term dormancy.</title>
        <authorList>
            <person name="Pinder M.I.M."/>
            <person name="Kourtchenko O."/>
            <person name="Robertson E.K."/>
            <person name="Larsson T."/>
            <person name="Maumus F."/>
            <person name="Osuna-Cruz C.M."/>
            <person name="Vancaester E."/>
            <person name="Stenow R."/>
            <person name="Vandepoele K."/>
            <person name="Ploug H."/>
            <person name="Bruchert V."/>
            <person name="Godhe A."/>
            <person name="Topel M."/>
        </authorList>
    </citation>
    <scope>NUCLEOTIDE SEQUENCE</scope>
    <source>
        <strain evidence="8">R05AC</strain>
    </source>
</reference>
<dbReference type="PROSITE" id="PS51382">
    <property type="entry name" value="SPX"/>
    <property type="match status" value="1"/>
</dbReference>
<dbReference type="GO" id="GO:0016020">
    <property type="term" value="C:membrane"/>
    <property type="evidence" value="ECO:0007669"/>
    <property type="project" value="UniProtKB-SubCell"/>
</dbReference>
<evidence type="ECO:0000259" key="7">
    <source>
        <dbReference type="PROSITE" id="PS51382"/>
    </source>
</evidence>
<dbReference type="EMBL" id="JATAAI010000014">
    <property type="protein sequence ID" value="KAK1740900.1"/>
    <property type="molecule type" value="Genomic_DNA"/>
</dbReference>
<feature type="compositionally biased region" description="Basic residues" evidence="5">
    <location>
        <begin position="441"/>
        <end position="466"/>
    </location>
</feature>
<dbReference type="PANTHER" id="PTHR23510:SF64">
    <property type="entry name" value="INNER MEMBRANE TRANSPORT PROTEIN YAJR"/>
    <property type="match status" value="1"/>
</dbReference>
<evidence type="ECO:0000313" key="8">
    <source>
        <dbReference type="EMBL" id="KAK1740900.1"/>
    </source>
</evidence>
<feature type="region of interest" description="Disordered" evidence="5">
    <location>
        <begin position="523"/>
        <end position="549"/>
    </location>
</feature>
<proteinExistence type="predicted"/>
<keyword evidence="4 6" id="KW-0472">Membrane</keyword>
<gene>
    <name evidence="8" type="ORF">QTG54_008152</name>
</gene>
<feature type="region of interest" description="Disordered" evidence="5">
    <location>
        <begin position="1181"/>
        <end position="1227"/>
    </location>
</feature>
<protein>
    <submittedName>
        <fullName evidence="8">SPX domain-containing protein</fullName>
    </submittedName>
</protein>
<organism evidence="8 9">
    <name type="scientific">Skeletonema marinoi</name>
    <dbReference type="NCBI Taxonomy" id="267567"/>
    <lineage>
        <taxon>Eukaryota</taxon>
        <taxon>Sar</taxon>
        <taxon>Stramenopiles</taxon>
        <taxon>Ochrophyta</taxon>
        <taxon>Bacillariophyta</taxon>
        <taxon>Coscinodiscophyceae</taxon>
        <taxon>Thalassiosirophycidae</taxon>
        <taxon>Thalassiosirales</taxon>
        <taxon>Skeletonemataceae</taxon>
        <taxon>Skeletonema</taxon>
        <taxon>Skeletonema marinoi-dohrnii complex</taxon>
    </lineage>
</organism>
<feature type="region of interest" description="Disordered" evidence="5">
    <location>
        <begin position="921"/>
        <end position="1025"/>
    </location>
</feature>
<name>A0AAD8Y9H1_9STRA</name>
<feature type="transmembrane region" description="Helical" evidence="6">
    <location>
        <begin position="1630"/>
        <end position="1651"/>
    </location>
</feature>
<feature type="compositionally biased region" description="Basic residues" evidence="5">
    <location>
        <begin position="1104"/>
        <end position="1119"/>
    </location>
</feature>
<keyword evidence="3 6" id="KW-1133">Transmembrane helix</keyword>
<sequence>MMEESHPDIKRRRISAADGSPQRIIRCLTDLPSGILAHAASFLADPSKVLFAVALDGNSAASPNERSSAIVGNQWSILDFGGIEKELAVKLNDEDIEKVLLFIDAVNRVKRLKLTNCVNITGVGLEPLRGSLIIEQIDLSLVGEHQRPNISPEPQISWSHVLPILDSIIEREGCSLMHLQFPQVWREEPSAESEFHAFILRYNQMRRNREEISCLEFLLRCEETGIINNGKLPTHVIAQIQTSIKTGDVVHESTGTIDNNLLITTTATKAMVGFGSSLRMSRRRGWEDAYLDYASLRLLLTQIEAVYEEEDWKARDSAASNNNGGAFFEEGVYEDYHDDDDMMEDHEDDGQVITNSSYSYMPSVFQSAWDKTRSVVTGQPIPPTRRAGSGGGGQYNKRRRKQQRATTTAREQQDSEYFEYSPSGGGGGNRFRSRTGGARGRLLRRNRRRRTNNNSNNHRHHHHHAKSSNSRGGKKDQDGGGDETNDEDDDYYDDRALDKGGWRIPGVLDYRDELFLESDDDLAFGYDEEEENEETEEEDGEWVDEEEDESNVYRYGHDDTMERGESGGYHASDGFEGNNHMDIIIESNNTDATSMGDDNRLLLPSSDDDDSNIRAELAIATTASGETISPDHHRGDSIDGGGNTIIINNNDGMRTPKSQKRHIFPSDPNNNNNIINNLLETPERTLQFTESPGVLEAGYETFAVAAARRGDMGEAMYVGSPAQQGWFDFIPNLWGDNSKQKQQLQQQQRGESRPLLFHDDEAGEDHHHDGIRGGEQESPDDDNLTNHHEDFSLGDSTHRYTSLSSKTSPASFLPAPRRLAKTTEENDQQQQDDIDSKFSFGPSAFVDREASASSSSPLPPTRYRTSPVMATAIGSSMPMTPTTPPTPTYSKHNFVDEGIEKGIVQFGVPIQMIPTEAVELLRPSSPRKSPTQSNFGSSRFYSFQNDNDGGDDNDSVGSHAHSDGGGEYNQSNMISFYSGGGRGGDSFSLRSPPNNMRYSYRQQHHHHHPAISQKMKGMPSLSSNAPTHHQFLSENPIMNLLLGRSVADWDHGGRGAIKTVGKKKKKVKMSNRGPTSHKNAASNTLPSSYPRPTARQSRAAAAAKSKRARLRKQRQLRRQRREERIPHHLRAAHVRAAAITERFRGLLRAEVEKVILFANSRLGELSDTIGCLRYSSYEDGQDDRKAHPHLADGGIHQLSSSDEEDGGGHHASDASSSSDGEAQNLDITIEQDAATRRQIITRDRMRMMRPLFQKADFLGEDFSLLSAVDEADAYAAVGVELMHLLKFVCVNIIAVRKICKKHDRLLSNRMVGGYYKRLAAEAKKSQNQGGYHHQFHWNEPQFGGTLSNPGDPASTGGYIYGIYDTKIQHIANSTTMQTVSSSLSIALADFEASQSRSARLGLGFEPTKEFVVGMDQEVPTPKHRTSSKSRGVLSYQLGGHCFRGDDDSSVASQEKDDAMSLHHPILRSRASIYLLCSYNPDAAYTLDSETLYASLKIGRENEGVGSVMVASLAAAAKGSDVISNSIRYRRKVSAALCIKPQLAGEDDNLQSSSQAKNRNTLALNSASMVLFLVNYYCVVPVAHIHSTQLGSVSSSALLIGAANVTAILSSSVHALLASKRKSFTKKHLDVSFYRIPLIVSALFPLIGNILYSLSVKKKSLEMALVGRLLVGLGSAEVLNRRLVSTVLPKESVNAEVANELVTNVHNSLENANKLDMALEEDFDSDSVGSEHAKMSSMHASKPSFDSTGTNPFASEGLLEQEEIGTHGTFEKLQVMSRKTVKNQYKGSYLESIACVPLLLFS</sequence>
<accession>A0AAD8Y9H1</accession>
<feature type="domain" description="SPX" evidence="7">
    <location>
        <begin position="996"/>
        <end position="1316"/>
    </location>
</feature>
<feature type="compositionally biased region" description="Polar residues" evidence="5">
    <location>
        <begin position="1072"/>
        <end position="1087"/>
    </location>
</feature>
<dbReference type="PANTHER" id="PTHR23510">
    <property type="entry name" value="INNER MEMBRANE TRANSPORT PROTEIN YAJR"/>
    <property type="match status" value="1"/>
</dbReference>